<dbReference type="STRING" id="1214101.BN159_7447"/>
<feature type="compositionally biased region" description="Low complexity" evidence="1">
    <location>
        <begin position="2950"/>
        <end position="2962"/>
    </location>
</feature>
<feature type="compositionally biased region" description="Basic and acidic residues" evidence="1">
    <location>
        <begin position="3015"/>
        <end position="3025"/>
    </location>
</feature>
<feature type="compositionally biased region" description="Basic residues" evidence="1">
    <location>
        <begin position="2965"/>
        <end position="2992"/>
    </location>
</feature>
<feature type="compositionally biased region" description="Basic residues" evidence="1">
    <location>
        <begin position="3121"/>
        <end position="3130"/>
    </location>
</feature>
<dbReference type="RefSeq" id="WP_015662152.1">
    <property type="nucleotide sequence ID" value="NC_020504.1"/>
</dbReference>
<evidence type="ECO:0000259" key="2">
    <source>
        <dbReference type="Pfam" id="PF20248"/>
    </source>
</evidence>
<dbReference type="EMBL" id="HE971709">
    <property type="protein sequence ID" value="CCK31826.1"/>
    <property type="molecule type" value="Genomic_DNA"/>
</dbReference>
<dbReference type="InterPro" id="IPR046538">
    <property type="entry name" value="DUF6603"/>
</dbReference>
<evidence type="ECO:0000313" key="3">
    <source>
        <dbReference type="EMBL" id="CCK31826.1"/>
    </source>
</evidence>
<feature type="region of interest" description="Disordered" evidence="1">
    <location>
        <begin position="3050"/>
        <end position="3130"/>
    </location>
</feature>
<keyword evidence="4" id="KW-1185">Reference proteome</keyword>
<name>K4R6G9_STRDJ</name>
<sequence>MSLDLGDLAVLAKALGLLRADGQPEPSWFADPGRHLSRLLANPVQRGALVEFVDELLGGPDATTDDGGRAWLPLVDVEDGTFQLFATLQETRDGAAVRVGAGVRVGVSSGGVDCRIEAHAPLFLAAGTAPVADPVLIGSADAPVEISLRVGLPGGTAPGGVELTSAVLAARVPTSAGEPASVRLALGGLRLPGAGAPRDLVVDVDNLDDLDDALLELVLGLVRAQVATLPAGSPLRGLATVLGLTTGPVPDFPVARLATAGPAALADWFAEAVTGPAQAAWAAGLAELLGGTVVPGTGGAGVELTVAGTAVRLDVLVGPGPSGRPVVVPRLSAGVAGGPDTRLSLSCDLLTLDLGSGTAVALPRLALTGQLAPPAGVLPPVTGPNGMRIAVGALRVGVALDAGRRPVLVVEAENADIGTTHYDRLDLSTPDAIAAVAGQAVRDAAAALLTGLGAAGDAVSVLIGLSAPASAAGVPLVDAAELLRDPVGAVRQRWRGLLATHAADVPTVLEAARDALADARVRTDAVTGSGTDAAPWRVPLAPGVAVLVTADAARLTLGIEAAVRVNDVGGSGADAALGLLASVVTFSLDDAAAAFLPGLRLSLGLSGPGGAPLRWGTGGLVVTAPVLGAELTWSPESRARVLPVLAGARLLLPDGQEVRIPQFALDAAGRLDLDAAGWAAAERIVGVLAEQTAARTGEAWPALLAVLLGWAPGTPVPTGSAHGNGLLPLADLVADPAAALGAFATALVRDEETLRPLLVLLAEALAHGAPSGRGIESRPWLVPLVRALGTPDPARQLPALSVSLGKAVIEPPSLVTPALRAWLPGDDGLGTAELIAELARETELDDLLADLLAARGDLVAGAEDLMDRWCGTDGLVALPDGAAPTGVTVHRPADLPHGTPLAGPELGEVLDQLWQEHLGGAPGTVVLVAIGGRDRGGAPDVLTGPAIAGLPSERVIDLTAPALPPEAFAGPPAGAAPQPLWAVALGTRAACRTATGAGGPDDGVAAQAGRLRRVLDPLTGPGTDVVVVAHGGAGHAALRAVAGLTGVRAVVTVGTPWSPVALDTLDAVPAGEALRLFAALLRTADAAVADPADTATDSGEDDDADLALARAAVAALLDREAYQDPLADLRPPEGLSAPAGVSVHAVVGALSAPALRRALTSVVAASLAARARARDRESAGLPGTAGPLYAGLSLPLDLPVGPGGLTAAVHAGFELAAVARDDTGTAAPPTGPAVRVRLELGAAHGWLVGGPDPGRASGGARTLACRRLTCEVLLPVRSWTTPLAPTVAHIRLVLHEAHAFGITRDRWLVEPGATHTAEGAATPLLPEVRALIAEIAARITAESGAHPPMAALREALTSLGVLGPQGGADAVTLERLLLDPASVVSAARTDPARRDRLAAALRTLASDPRADAGSTVDLRFGTAGEFAARLDLRTPALSVTAKGTTGLPWAVGVAAGPAGIGGTLRIGADPDTSATSPGTALVIRGDAAGLTAALHRRLPGAAGPAVRTTPLWPAPTAPQLLDAIGEVLPGLALGAVLEAARESLASLSATGAEAVDALLDALGLLAPAPAAPAGPVAGLARALGPVHDLLADPAGWLRALPGGPGLAVPALIDAVGRLFGGTGAPRGTVQLADGVRLTSSGANGRVGVSLDLDASAFTASPGGPTLRLTGGAGLSLAVADPADAAPLPDVRIALGLSGVGALRLRVGPEAGGAGDAVGVTLTLSPEGRPDIALLPHGPGLGGLVDAATAGAVAALPALLDALAAQDPAAAPASAAEAAGRFVTRIGDALGLRVGSPPRFDAAALSAFGTDPAAALAARGAALAADGLTLIGEAVTPLLGALPSRAVGVSGGALVLDVGPLTLRWRPGTAAVEAAVTLTGLPGVERLTAEAAVDATGLALFDLELGPAPLSAGILTLTPFARVRTGSASSTGRLVETGLGVGTDQRLVARWDLDAGAFRLVATGPGELPESVAPADVARVAVGALLDLAGGVVLAVPAVQAALSRPVLGTQVDAVLDGVLFQAGDATRLDPALAGELADPPRLLARLGALAGHLAAAPGAALPIDGRLTLRAHERLDGTTRVLGLSLAVDGRWELNPDADLVVSLENDAHWIAAPGGPVPAGLTVEVLALPAVGDPEPRPGLTVGGLGVRLARSGGPLLDAGVTIADIGLHLFAAIAPQGSSVSLAGGVRLELAGLGVPLAGATGGDNPVAQGLMSQAGTDDAAPAPRFSPAVSVQRHQGGPLLLSLTAGPGSGPWWLTVQRQYGPVYLEQVGLAVVGGSTGIESIGVLIDGRVSLLGLSAAVDDLSLTYLAAGGGSPFTPANWRVDLAGFAVAADVGGVTLAGGLRRFTPSEGGVEYLGMLTARMAVYGLSVYGGYGLVGPEDDRYASLFLFGAVNGPIGGPPAFFVTGIGGGFGINRSLSLPADLSAFDSFPLIKALDPSARAGEPFEELAHARSYFAPERGTFWFAAGLSFTSFALVDGVAVVALQVGNGIELSLLGLARMALPRPQAALVHVEMALVARFSTREGVILVQAQLTDNSWLLSEDVRLTGGFAFASWLSGPNRGQFVVTMGGYHPDFHRDGYPVVPRLGLAWRLGDSVSVTGEAYFALTSEAVMAGTRVEVSAELGPGWAHAVFGADGIVFFDPFWLSVTVYASIDAGVTIDLWFCEVTISVHLSAKVEVTGPPFRAVARFEVGPVGLTLEIGESNDRPRPLAWDDFVAKYLEQAAPGVARVLAVVPGAGAVPPAGSSGSAGAKSPDGTVDRPFRVVAEFELTVTSTVPLRRLVAGGPARDLPADRVVSVAPMALPGPADPALTLRLVGPPTGAVDRIGRLTATAQRLGAFPVGAWGAAQDLSRPTVPEGEVVSATDRVLLRAFAQVPAGGPAIEYRQVETGPRRLNPLIVEDDDRRLQVLREVADLAALKPVAAGPQARLDAAAGLLADRGRRSPADVAAWRADRAAAPPARLPRRGSRRSAARGRRPRYRPAARPRTRRATPSGRPCPAERPRGTGRWLGARPDRGGRRDPACRYVRLAAPAGGAERGRLRAAFDRGPRLRSFGRRTGEAAAAAGRGPGRRHHCARGPRTAPDRHSGGGRRDPGGPHRRPCGHPQAGGVRRGAGRAGRLARRHDRRG</sequence>
<protein>
    <recommendedName>
        <fullName evidence="2">DUF6603 domain-containing protein</fullName>
    </recommendedName>
</protein>
<dbReference type="eggNOG" id="ENOG502Z7M5">
    <property type="taxonomic scope" value="Bacteria"/>
</dbReference>
<feature type="domain" description="DUF6603" evidence="2">
    <location>
        <begin position="2259"/>
        <end position="2729"/>
    </location>
</feature>
<dbReference type="HOGENOM" id="CLU_225130_0_0_11"/>
<reference evidence="3 4" key="1">
    <citation type="journal article" date="2012" name="J. Bacteriol.">
        <title>Genome sequence of the bacterium Streptomyces davawensis JCM 4913 and heterologous production of the unique antibiotic roseoflavin.</title>
        <authorList>
            <person name="Jankowitsch F."/>
            <person name="Schwarz J."/>
            <person name="Ruckert C."/>
            <person name="Gust B."/>
            <person name="Szczepanowski R."/>
            <person name="Blom J."/>
            <person name="Pelzer S."/>
            <person name="Kalinowski J."/>
            <person name="Mack M."/>
        </authorList>
    </citation>
    <scope>NUCLEOTIDE SEQUENCE [LARGE SCALE GENOMIC DNA]</scope>
    <source>
        <strain evidence="4">DSM 101723 / JCM 4913 / KCC S-0913 / 768</strain>
    </source>
</reference>
<proteinExistence type="predicted"/>
<feature type="compositionally biased region" description="Basic and acidic residues" evidence="1">
    <location>
        <begin position="3084"/>
        <end position="3098"/>
    </location>
</feature>
<accession>K4R6G9</accession>
<dbReference type="PATRIC" id="fig|1214101.3.peg.7544"/>
<organism evidence="3 4">
    <name type="scientific">Streptomyces davaonensis (strain DSM 101723 / JCM 4913 / KCC S-0913 / 768)</name>
    <dbReference type="NCBI Taxonomy" id="1214101"/>
    <lineage>
        <taxon>Bacteria</taxon>
        <taxon>Bacillati</taxon>
        <taxon>Actinomycetota</taxon>
        <taxon>Actinomycetes</taxon>
        <taxon>Kitasatosporales</taxon>
        <taxon>Streptomycetaceae</taxon>
        <taxon>Streptomyces</taxon>
    </lineage>
</organism>
<gene>
    <name evidence="3" type="ORF">BN159_7447</name>
</gene>
<dbReference type="Pfam" id="PF20248">
    <property type="entry name" value="DUF6603"/>
    <property type="match status" value="1"/>
</dbReference>
<feature type="region of interest" description="Disordered" evidence="1">
    <location>
        <begin position="2950"/>
        <end position="3025"/>
    </location>
</feature>
<evidence type="ECO:0000313" key="4">
    <source>
        <dbReference type="Proteomes" id="UP000008043"/>
    </source>
</evidence>
<dbReference type="OrthoDB" id="535891at2"/>
<dbReference type="KEGG" id="sdv:BN159_7447"/>
<dbReference type="Proteomes" id="UP000008043">
    <property type="component" value="Chromosome"/>
</dbReference>
<evidence type="ECO:0000256" key="1">
    <source>
        <dbReference type="SAM" id="MobiDB-lite"/>
    </source>
</evidence>